<evidence type="ECO:0000313" key="3">
    <source>
        <dbReference type="Proteomes" id="UP001442841"/>
    </source>
</evidence>
<dbReference type="GO" id="GO:0003677">
    <property type="term" value="F:DNA binding"/>
    <property type="evidence" value="ECO:0007669"/>
    <property type="project" value="UniProtKB-KW"/>
</dbReference>
<accession>A0ABZ3FR87</accession>
<feature type="domain" description="Helix-turn-helix" evidence="1">
    <location>
        <begin position="12"/>
        <end position="56"/>
    </location>
</feature>
<dbReference type="InterPro" id="IPR009061">
    <property type="entry name" value="DNA-bd_dom_put_sf"/>
</dbReference>
<dbReference type="Pfam" id="PF12728">
    <property type="entry name" value="HTH_17"/>
    <property type="match status" value="1"/>
</dbReference>
<dbReference type="InterPro" id="IPR041657">
    <property type="entry name" value="HTH_17"/>
</dbReference>
<dbReference type="EMBL" id="CP154795">
    <property type="protein sequence ID" value="XAN07293.1"/>
    <property type="molecule type" value="Genomic_DNA"/>
</dbReference>
<evidence type="ECO:0000313" key="2">
    <source>
        <dbReference type="EMBL" id="XAN07293.1"/>
    </source>
</evidence>
<dbReference type="NCBIfam" id="TIGR01764">
    <property type="entry name" value="excise"/>
    <property type="match status" value="1"/>
</dbReference>
<protein>
    <submittedName>
        <fullName evidence="2">Excisionase family DNA-binding protein</fullName>
    </submittedName>
</protein>
<proteinExistence type="predicted"/>
<dbReference type="Proteomes" id="UP001442841">
    <property type="component" value="Chromosome"/>
</dbReference>
<gene>
    <name evidence="2" type="ORF">AADG42_08295</name>
</gene>
<evidence type="ECO:0000259" key="1">
    <source>
        <dbReference type="Pfam" id="PF12728"/>
    </source>
</evidence>
<keyword evidence="2" id="KW-0238">DNA-binding</keyword>
<dbReference type="SUPFAM" id="SSF46955">
    <property type="entry name" value="Putative DNA-binding domain"/>
    <property type="match status" value="1"/>
</dbReference>
<organism evidence="2 3">
    <name type="scientific">Ammonicoccus fulvus</name>
    <dbReference type="NCBI Taxonomy" id="3138240"/>
    <lineage>
        <taxon>Bacteria</taxon>
        <taxon>Bacillati</taxon>
        <taxon>Actinomycetota</taxon>
        <taxon>Actinomycetes</taxon>
        <taxon>Propionibacteriales</taxon>
        <taxon>Propionibacteriaceae</taxon>
        <taxon>Ammonicoccus</taxon>
    </lineage>
</organism>
<sequence length="69" mass="7628">MPNSQRQPLFISPKEAAGRHSVSVDTIRRRIADGTLPAHRLGKRLIRISIEDLDKVFRPIPTTGGGRVA</sequence>
<dbReference type="RefSeq" id="WP_425308746.1">
    <property type="nucleotide sequence ID" value="NZ_CP154795.1"/>
</dbReference>
<name>A0ABZ3FR87_9ACTN</name>
<reference evidence="2 3" key="1">
    <citation type="submission" date="2024-04" db="EMBL/GenBank/DDBJ databases">
        <title>Isolation of an actinomycete strain from pig manure.</title>
        <authorList>
            <person name="Gong T."/>
            <person name="Yu Z."/>
            <person name="An M."/>
            <person name="Wei C."/>
            <person name="Yang W."/>
            <person name="Liu L."/>
        </authorList>
    </citation>
    <scope>NUCLEOTIDE SEQUENCE [LARGE SCALE GENOMIC DNA]</scope>
    <source>
        <strain evidence="2 3">ZF39</strain>
    </source>
</reference>
<keyword evidence="3" id="KW-1185">Reference proteome</keyword>
<dbReference type="InterPro" id="IPR010093">
    <property type="entry name" value="SinI_DNA-bd"/>
</dbReference>